<keyword evidence="4" id="KW-1185">Reference proteome</keyword>
<dbReference type="PANTHER" id="PTHR46309:SF1">
    <property type="entry name" value="PHD FINGER PROTEIN 12"/>
    <property type="match status" value="1"/>
</dbReference>
<dbReference type="Proteomes" id="UP001341840">
    <property type="component" value="Unassembled WGS sequence"/>
</dbReference>
<gene>
    <name evidence="3" type="ORF">PIB30_105146</name>
</gene>
<evidence type="ECO:0000313" key="4">
    <source>
        <dbReference type="Proteomes" id="UP001341840"/>
    </source>
</evidence>
<dbReference type="PANTHER" id="PTHR46309">
    <property type="entry name" value="PHD FINGER PROTEIN 12"/>
    <property type="match status" value="1"/>
</dbReference>
<organism evidence="3 4">
    <name type="scientific">Stylosanthes scabra</name>
    <dbReference type="NCBI Taxonomy" id="79078"/>
    <lineage>
        <taxon>Eukaryota</taxon>
        <taxon>Viridiplantae</taxon>
        <taxon>Streptophyta</taxon>
        <taxon>Embryophyta</taxon>
        <taxon>Tracheophyta</taxon>
        <taxon>Spermatophyta</taxon>
        <taxon>Magnoliopsida</taxon>
        <taxon>eudicotyledons</taxon>
        <taxon>Gunneridae</taxon>
        <taxon>Pentapetalae</taxon>
        <taxon>rosids</taxon>
        <taxon>fabids</taxon>
        <taxon>Fabales</taxon>
        <taxon>Fabaceae</taxon>
        <taxon>Papilionoideae</taxon>
        <taxon>50 kb inversion clade</taxon>
        <taxon>dalbergioids sensu lato</taxon>
        <taxon>Dalbergieae</taxon>
        <taxon>Pterocarpus clade</taxon>
        <taxon>Stylosanthes</taxon>
    </lineage>
</organism>
<feature type="compositionally biased region" description="Polar residues" evidence="1">
    <location>
        <begin position="149"/>
        <end position="181"/>
    </location>
</feature>
<name>A0ABU6V1A7_9FABA</name>
<evidence type="ECO:0000256" key="1">
    <source>
        <dbReference type="SAM" id="MobiDB-lite"/>
    </source>
</evidence>
<sequence>SNFSRLNYTGFYTAILEQGDEIISAASIRFHGTKLAEMPFIGTRHMYRHQGMLRRLFSAIELALCSLKVEKLVIPAISELIDTWTTVFGFMHLEESLRQEMRSLNMLVFPGIDMLEKLLVKQGKLDGVEKMETRDEFVTKPSMGGKLDMNSSALDNPQRSDDASSNPDNKINNDSSDASQEQENHILVDSNLCSKSHSADRSSDFVSYKCVSLSSTSDDVLETNNKTVPASPGNNKLHSVNVCLDPDSEKILEQPVSDGKCHMHTDDVNPGLDSQVGDNAFSSKEVDMNDTRDEVLEAGQLVNLSQDKISKEKNEVVDVSGSVPNHADEGSLLVKSDLKDEIILMGEKNFGKEVASREMCLDETGLSAPGDSSETDPA</sequence>
<proteinExistence type="predicted"/>
<comment type="caution">
    <text evidence="3">The sequence shown here is derived from an EMBL/GenBank/DDBJ whole genome shotgun (WGS) entry which is preliminary data.</text>
</comment>
<protein>
    <recommendedName>
        <fullName evidence="2">Increased DNA methylation 1 C-terminal domain-containing protein</fullName>
    </recommendedName>
</protein>
<feature type="region of interest" description="Disordered" evidence="1">
    <location>
        <begin position="136"/>
        <end position="183"/>
    </location>
</feature>
<accession>A0ABU6V1A7</accession>
<dbReference type="EMBL" id="JASCZI010124613">
    <property type="protein sequence ID" value="MED6166028.1"/>
    <property type="molecule type" value="Genomic_DNA"/>
</dbReference>
<feature type="non-terminal residue" evidence="3">
    <location>
        <position position="1"/>
    </location>
</feature>
<feature type="domain" description="Increased DNA methylation 1 C-terminal" evidence="2">
    <location>
        <begin position="1"/>
        <end position="117"/>
    </location>
</feature>
<dbReference type="InterPro" id="IPR042163">
    <property type="entry name" value="PHF12"/>
</dbReference>
<reference evidence="3 4" key="1">
    <citation type="journal article" date="2023" name="Plants (Basel)">
        <title>Bridging the Gap: Combining Genomics and Transcriptomics Approaches to Understand Stylosanthes scabra, an Orphan Legume from the Brazilian Caatinga.</title>
        <authorList>
            <person name="Ferreira-Neto J.R.C."/>
            <person name="da Silva M.D."/>
            <person name="Binneck E."/>
            <person name="de Melo N.F."/>
            <person name="da Silva R.H."/>
            <person name="de Melo A.L.T.M."/>
            <person name="Pandolfi V."/>
            <person name="Bustamante F.O."/>
            <person name="Brasileiro-Vidal A.C."/>
            <person name="Benko-Iseppon A.M."/>
        </authorList>
    </citation>
    <scope>NUCLEOTIDE SEQUENCE [LARGE SCALE GENOMIC DNA]</scope>
    <source>
        <tissue evidence="3">Leaves</tissue>
    </source>
</reference>
<evidence type="ECO:0000313" key="3">
    <source>
        <dbReference type="EMBL" id="MED6166028.1"/>
    </source>
</evidence>
<evidence type="ECO:0000259" key="2">
    <source>
        <dbReference type="Pfam" id="PF23209"/>
    </source>
</evidence>
<dbReference type="Pfam" id="PF23209">
    <property type="entry name" value="IDM1_C"/>
    <property type="match status" value="1"/>
</dbReference>
<dbReference type="InterPro" id="IPR056511">
    <property type="entry name" value="IDM1_C"/>
</dbReference>